<evidence type="ECO:0000313" key="2">
    <source>
        <dbReference type="EMBL" id="GGJ16563.1"/>
    </source>
</evidence>
<accession>A0A917KKR1</accession>
<name>A0A917KKR1_9PROT</name>
<reference evidence="2" key="2">
    <citation type="submission" date="2020-09" db="EMBL/GenBank/DDBJ databases">
        <authorList>
            <person name="Sun Q."/>
            <person name="Zhou Y."/>
        </authorList>
    </citation>
    <scope>NUCLEOTIDE SEQUENCE</scope>
    <source>
        <strain evidence="2">CGMCC 1.3617</strain>
    </source>
</reference>
<sequence length="83" mass="8336">MPGRALSNRRCPAYSPAMVSRSDILVLGLTAGVIGSLVGGLMLYAGLALVMAGNHAGWVLALPAAPAGGGIGLLLARKLARQL</sequence>
<dbReference type="EMBL" id="BMKW01000005">
    <property type="protein sequence ID" value="GGJ16563.1"/>
    <property type="molecule type" value="Genomic_DNA"/>
</dbReference>
<feature type="transmembrane region" description="Helical" evidence="1">
    <location>
        <begin position="24"/>
        <end position="50"/>
    </location>
</feature>
<proteinExistence type="predicted"/>
<dbReference type="RefSeq" id="WP_229681272.1">
    <property type="nucleotide sequence ID" value="NZ_BMKW01000005.1"/>
</dbReference>
<keyword evidence="1" id="KW-0472">Membrane</keyword>
<gene>
    <name evidence="2" type="ORF">GCM10011320_24960</name>
</gene>
<keyword evidence="1" id="KW-0812">Transmembrane</keyword>
<feature type="transmembrane region" description="Helical" evidence="1">
    <location>
        <begin position="56"/>
        <end position="76"/>
    </location>
</feature>
<protein>
    <submittedName>
        <fullName evidence="2">Uncharacterized protein</fullName>
    </submittedName>
</protein>
<organism evidence="2 3">
    <name type="scientific">Neoroseomonas lacus</name>
    <dbReference type="NCBI Taxonomy" id="287609"/>
    <lineage>
        <taxon>Bacteria</taxon>
        <taxon>Pseudomonadati</taxon>
        <taxon>Pseudomonadota</taxon>
        <taxon>Alphaproteobacteria</taxon>
        <taxon>Acetobacterales</taxon>
        <taxon>Acetobacteraceae</taxon>
        <taxon>Neoroseomonas</taxon>
    </lineage>
</organism>
<reference evidence="2" key="1">
    <citation type="journal article" date="2014" name="Int. J. Syst. Evol. Microbiol.">
        <title>Complete genome sequence of Corynebacterium casei LMG S-19264T (=DSM 44701T), isolated from a smear-ripened cheese.</title>
        <authorList>
            <consortium name="US DOE Joint Genome Institute (JGI-PGF)"/>
            <person name="Walter F."/>
            <person name="Albersmeier A."/>
            <person name="Kalinowski J."/>
            <person name="Ruckert C."/>
        </authorList>
    </citation>
    <scope>NUCLEOTIDE SEQUENCE</scope>
    <source>
        <strain evidence="2">CGMCC 1.3617</strain>
    </source>
</reference>
<evidence type="ECO:0000256" key="1">
    <source>
        <dbReference type="SAM" id="Phobius"/>
    </source>
</evidence>
<keyword evidence="3" id="KW-1185">Reference proteome</keyword>
<dbReference type="Proteomes" id="UP000661507">
    <property type="component" value="Unassembled WGS sequence"/>
</dbReference>
<comment type="caution">
    <text evidence="2">The sequence shown here is derived from an EMBL/GenBank/DDBJ whole genome shotgun (WGS) entry which is preliminary data.</text>
</comment>
<keyword evidence="1" id="KW-1133">Transmembrane helix</keyword>
<evidence type="ECO:0000313" key="3">
    <source>
        <dbReference type="Proteomes" id="UP000661507"/>
    </source>
</evidence>
<dbReference type="AlphaFoldDB" id="A0A917KKR1"/>